<feature type="transmembrane region" description="Helical" evidence="1">
    <location>
        <begin position="59"/>
        <end position="79"/>
    </location>
</feature>
<feature type="transmembrane region" description="Helical" evidence="1">
    <location>
        <begin position="142"/>
        <end position="158"/>
    </location>
</feature>
<keyword evidence="1" id="KW-0472">Membrane</keyword>
<name>A0ABW5BWB1_9BACI</name>
<feature type="transmembrane region" description="Helical" evidence="1">
    <location>
        <begin position="85"/>
        <end position="103"/>
    </location>
</feature>
<comment type="caution">
    <text evidence="2">The sequence shown here is derived from an EMBL/GenBank/DDBJ whole genome shotgun (WGS) entry which is preliminary data.</text>
</comment>
<evidence type="ECO:0008006" key="4">
    <source>
        <dbReference type="Google" id="ProtNLM"/>
    </source>
</evidence>
<feature type="transmembrane region" description="Helical" evidence="1">
    <location>
        <begin position="36"/>
        <end position="52"/>
    </location>
</feature>
<dbReference type="Proteomes" id="UP001597318">
    <property type="component" value="Unassembled WGS sequence"/>
</dbReference>
<reference evidence="3" key="1">
    <citation type="journal article" date="2019" name="Int. J. Syst. Evol. Microbiol.">
        <title>The Global Catalogue of Microorganisms (GCM) 10K type strain sequencing project: providing services to taxonomists for standard genome sequencing and annotation.</title>
        <authorList>
            <consortium name="The Broad Institute Genomics Platform"/>
            <consortium name="The Broad Institute Genome Sequencing Center for Infectious Disease"/>
            <person name="Wu L."/>
            <person name="Ma J."/>
        </authorList>
    </citation>
    <scope>NUCLEOTIDE SEQUENCE [LARGE SCALE GENOMIC DNA]</scope>
    <source>
        <strain evidence="3">CGMCC 1.15474</strain>
    </source>
</reference>
<accession>A0ABW5BWB1</accession>
<organism evidence="2 3">
    <name type="scientific">Metabacillus endolithicus</name>
    <dbReference type="NCBI Taxonomy" id="1535204"/>
    <lineage>
        <taxon>Bacteria</taxon>
        <taxon>Bacillati</taxon>
        <taxon>Bacillota</taxon>
        <taxon>Bacilli</taxon>
        <taxon>Bacillales</taxon>
        <taxon>Bacillaceae</taxon>
        <taxon>Metabacillus</taxon>
    </lineage>
</organism>
<keyword evidence="1" id="KW-1133">Transmembrane helix</keyword>
<gene>
    <name evidence="2" type="ORF">ACFSKK_08780</name>
</gene>
<keyword evidence="1" id="KW-0812">Transmembrane</keyword>
<sequence>MKKITLLPTMLLLGIGIFYSIQKLNIHLFEGQNNWPFLLILLGLTFLISGHFEQDASAILPGIILAGLGIHFHFAGKIASWPDHPAAFLFILSLGMILTATKTKTGYQQGIIILAIGLFLHFFHKIIQSLTIIENGVNFIETYWPLLFIVIGALLLVLRRRR</sequence>
<evidence type="ECO:0000256" key="1">
    <source>
        <dbReference type="SAM" id="Phobius"/>
    </source>
</evidence>
<proteinExistence type="predicted"/>
<keyword evidence="3" id="KW-1185">Reference proteome</keyword>
<evidence type="ECO:0000313" key="3">
    <source>
        <dbReference type="Proteomes" id="UP001597318"/>
    </source>
</evidence>
<evidence type="ECO:0000313" key="2">
    <source>
        <dbReference type="EMBL" id="MFD2213770.1"/>
    </source>
</evidence>
<dbReference type="RefSeq" id="WP_379051176.1">
    <property type="nucleotide sequence ID" value="NZ_JBHUIK010000002.1"/>
</dbReference>
<feature type="transmembrane region" description="Helical" evidence="1">
    <location>
        <begin position="110"/>
        <end position="130"/>
    </location>
</feature>
<protein>
    <recommendedName>
        <fullName evidence="4">DUF5668 domain-containing protein</fullName>
    </recommendedName>
</protein>
<dbReference type="EMBL" id="JBHUIK010000002">
    <property type="protein sequence ID" value="MFD2213770.1"/>
    <property type="molecule type" value="Genomic_DNA"/>
</dbReference>